<dbReference type="Gene3D" id="2.70.70.10">
    <property type="entry name" value="Glucose Permease (Domain IIA)"/>
    <property type="match status" value="1"/>
</dbReference>
<feature type="domain" description="M23ase beta-sheet core" evidence="5">
    <location>
        <begin position="325"/>
        <end position="411"/>
    </location>
</feature>
<evidence type="ECO:0000259" key="6">
    <source>
        <dbReference type="Pfam" id="PF24568"/>
    </source>
</evidence>
<feature type="coiled-coil region" evidence="2">
    <location>
        <begin position="27"/>
        <end position="114"/>
    </location>
</feature>
<gene>
    <name evidence="7" type="ORF">HED35_06760</name>
</gene>
<organism evidence="7 8">
    <name type="scientific">Vagococcus fluvialis</name>
    <dbReference type="NCBI Taxonomy" id="2738"/>
    <lineage>
        <taxon>Bacteria</taxon>
        <taxon>Bacillati</taxon>
        <taxon>Bacillota</taxon>
        <taxon>Bacilli</taxon>
        <taxon>Lactobacillales</taxon>
        <taxon>Enterococcaceae</taxon>
        <taxon>Vagococcus</taxon>
    </lineage>
</organism>
<comment type="caution">
    <text evidence="7">The sequence shown here is derived from an EMBL/GenBank/DDBJ whole genome shotgun (WGS) entry which is preliminary data.</text>
</comment>
<evidence type="ECO:0000256" key="4">
    <source>
        <dbReference type="SAM" id="SignalP"/>
    </source>
</evidence>
<dbReference type="AlphaFoldDB" id="A0A7X6I325"/>
<dbReference type="EMBL" id="JAAVMB010000006">
    <property type="protein sequence ID" value="NKC67780.1"/>
    <property type="molecule type" value="Genomic_DNA"/>
</dbReference>
<dbReference type="CDD" id="cd12797">
    <property type="entry name" value="M23_peptidase"/>
    <property type="match status" value="1"/>
</dbReference>
<proteinExistence type="predicted"/>
<dbReference type="InterPro" id="IPR050570">
    <property type="entry name" value="Cell_wall_metabolism_enzyme"/>
</dbReference>
<name>A0A7X6I325_9ENTE</name>
<dbReference type="PANTHER" id="PTHR21666">
    <property type="entry name" value="PEPTIDASE-RELATED"/>
    <property type="match status" value="1"/>
</dbReference>
<protein>
    <submittedName>
        <fullName evidence="7">Peptidoglycan DD-metalloendopeptidase family protein</fullName>
    </submittedName>
</protein>
<feature type="domain" description="Peptidoglycan hydrolase PcsB coiled-coil" evidence="6">
    <location>
        <begin position="90"/>
        <end position="164"/>
    </location>
</feature>
<feature type="compositionally biased region" description="Polar residues" evidence="3">
    <location>
        <begin position="285"/>
        <end position="296"/>
    </location>
</feature>
<evidence type="ECO:0000256" key="2">
    <source>
        <dbReference type="SAM" id="Coils"/>
    </source>
</evidence>
<dbReference type="InterPro" id="IPR011055">
    <property type="entry name" value="Dup_hybrid_motif"/>
</dbReference>
<dbReference type="Pfam" id="PF01551">
    <property type="entry name" value="Peptidase_M23"/>
    <property type="match status" value="1"/>
</dbReference>
<dbReference type="Pfam" id="PF24568">
    <property type="entry name" value="CC_PcsB"/>
    <property type="match status" value="1"/>
</dbReference>
<feature type="chain" id="PRO_5031178784" evidence="4">
    <location>
        <begin position="28"/>
        <end position="427"/>
    </location>
</feature>
<feature type="region of interest" description="Disordered" evidence="3">
    <location>
        <begin position="244"/>
        <end position="300"/>
    </location>
</feature>
<dbReference type="InterPro" id="IPR016047">
    <property type="entry name" value="M23ase_b-sheet_dom"/>
</dbReference>
<dbReference type="PANTHER" id="PTHR21666:SF270">
    <property type="entry name" value="MUREIN HYDROLASE ACTIVATOR ENVC"/>
    <property type="match status" value="1"/>
</dbReference>
<reference evidence="7 8" key="1">
    <citation type="submission" date="2020-03" db="EMBL/GenBank/DDBJ databases">
        <title>Bacterial samples isolated from urine from healthy bovine heifers (Gyr breed).</title>
        <authorList>
            <person name="Giannattasio-Ferraz S."/>
            <person name="Maskeri L."/>
            <person name="Penido A."/>
            <person name="Barbosa-Stancioli E.F."/>
            <person name="Putonti C."/>
        </authorList>
    </citation>
    <scope>NUCLEOTIDE SEQUENCE [LARGE SCALE GENOMIC DNA]</scope>
    <source>
        <strain evidence="7 8">UFMG-H7</strain>
    </source>
</reference>
<dbReference type="InterPro" id="IPR057309">
    <property type="entry name" value="PcsB_CC"/>
</dbReference>
<sequence length="427" mass="46286">MKINKSLIFTAATISIMGLTCPSIVQAESIDSKIANEEQKIKDLSSKKASADSSLADLDAKINNLTAETDSLLAEKNKLEKEVNKLTEEIKVLEEKIEKRNEKIEDQARSTQINQDKQDFVNVLLDSESLSDAIGRTFAYTKLVNANNDIMQAQKQDQEDLSQKKTDMEAKVAEITQKATILQEKHAELEVSKAAQVQLANEILKNLDDAQNKKSEFVAQKAEAERIAAEQAKKAKEIEEQQKAAQKAAADAQKAFEEKQQKEAENLEIVTPPSMSKPTGDKGTADNSNSQPNYASGFQRPLAGGFTITSTFGPRVDPTGIAGDYHDGLDMAVPGGTPIMASRAGTVITSEYHYSAGNHVIIQHDNGYYTYYMHMNAPGITAGSKVNAGDIIGNVGTTGSSTGDHLHFGISTGVWSGFMDPAPFIGL</sequence>
<accession>A0A7X6I325</accession>
<dbReference type="Proteomes" id="UP000521358">
    <property type="component" value="Unassembled WGS sequence"/>
</dbReference>
<evidence type="ECO:0000256" key="3">
    <source>
        <dbReference type="SAM" id="MobiDB-lite"/>
    </source>
</evidence>
<keyword evidence="2" id="KW-0175">Coiled coil</keyword>
<keyword evidence="1 4" id="KW-0732">Signal</keyword>
<feature type="compositionally biased region" description="Basic and acidic residues" evidence="3">
    <location>
        <begin position="254"/>
        <end position="265"/>
    </location>
</feature>
<dbReference type="Gene3D" id="6.10.250.3150">
    <property type="match status" value="1"/>
</dbReference>
<feature type="compositionally biased region" description="Low complexity" evidence="3">
    <location>
        <begin position="244"/>
        <end position="253"/>
    </location>
</feature>
<evidence type="ECO:0000256" key="1">
    <source>
        <dbReference type="ARBA" id="ARBA00022729"/>
    </source>
</evidence>
<evidence type="ECO:0000313" key="7">
    <source>
        <dbReference type="EMBL" id="NKC67780.1"/>
    </source>
</evidence>
<evidence type="ECO:0000259" key="5">
    <source>
        <dbReference type="Pfam" id="PF01551"/>
    </source>
</evidence>
<feature type="signal peptide" evidence="4">
    <location>
        <begin position="1"/>
        <end position="27"/>
    </location>
</feature>
<dbReference type="SUPFAM" id="SSF51261">
    <property type="entry name" value="Duplicated hybrid motif"/>
    <property type="match status" value="1"/>
</dbReference>
<dbReference type="RefSeq" id="WP_167806925.1">
    <property type="nucleotide sequence ID" value="NZ_JAAVMB010000006.1"/>
</dbReference>
<evidence type="ECO:0000313" key="8">
    <source>
        <dbReference type="Proteomes" id="UP000521358"/>
    </source>
</evidence>
<dbReference type="GO" id="GO:0004222">
    <property type="term" value="F:metalloendopeptidase activity"/>
    <property type="evidence" value="ECO:0007669"/>
    <property type="project" value="TreeGrafter"/>
</dbReference>